<dbReference type="RefSeq" id="WP_286304866.1">
    <property type="nucleotide sequence ID" value="NZ_AP027741.1"/>
</dbReference>
<evidence type="ECO:0000313" key="3">
    <source>
        <dbReference type="EMBL" id="GAA0218556.1"/>
    </source>
</evidence>
<feature type="region of interest" description="Disordered" evidence="1">
    <location>
        <begin position="57"/>
        <end position="80"/>
    </location>
</feature>
<dbReference type="EMBL" id="BAAADG010000003">
    <property type="protein sequence ID" value="GAA0218556.1"/>
    <property type="molecule type" value="Genomic_DNA"/>
</dbReference>
<protein>
    <recommendedName>
        <fullName evidence="2">DUF2061 domain-containing protein</fullName>
    </recommendedName>
</protein>
<evidence type="ECO:0000256" key="1">
    <source>
        <dbReference type="SAM" id="MobiDB-lite"/>
    </source>
</evidence>
<sequence length="80" mass="8747">MKKTMSFAVVHFTVAFTVGYVMTGSVLVGGTMALIEPAINTFAFYAHEKVWTKMTHSHSDNKSSADFSTKNLVKSGPMEV</sequence>
<organism evidence="3 4">
    <name type="scientific">Methylophaga marina</name>
    <dbReference type="NCBI Taxonomy" id="45495"/>
    <lineage>
        <taxon>Bacteria</taxon>
        <taxon>Pseudomonadati</taxon>
        <taxon>Pseudomonadota</taxon>
        <taxon>Gammaproteobacteria</taxon>
        <taxon>Thiotrichales</taxon>
        <taxon>Piscirickettsiaceae</taxon>
        <taxon>Methylophaga</taxon>
    </lineage>
</organism>
<dbReference type="InterPro" id="IPR018638">
    <property type="entry name" value="DUF2061_membrane"/>
</dbReference>
<feature type="domain" description="DUF2061" evidence="2">
    <location>
        <begin position="1"/>
        <end position="52"/>
    </location>
</feature>
<keyword evidence="4" id="KW-1185">Reference proteome</keyword>
<proteinExistence type="predicted"/>
<gene>
    <name evidence="3" type="ORF">GCM10008964_07700</name>
</gene>
<evidence type="ECO:0000313" key="4">
    <source>
        <dbReference type="Proteomes" id="UP001501476"/>
    </source>
</evidence>
<comment type="caution">
    <text evidence="3">The sequence shown here is derived from an EMBL/GenBank/DDBJ whole genome shotgun (WGS) entry which is preliminary data.</text>
</comment>
<name>A0ABP3CYM2_9GAMM</name>
<accession>A0ABP3CYM2</accession>
<dbReference type="Pfam" id="PF09834">
    <property type="entry name" value="DUF2061"/>
    <property type="match status" value="1"/>
</dbReference>
<evidence type="ECO:0000259" key="2">
    <source>
        <dbReference type="Pfam" id="PF09834"/>
    </source>
</evidence>
<dbReference type="Proteomes" id="UP001501476">
    <property type="component" value="Unassembled WGS sequence"/>
</dbReference>
<reference evidence="4" key="1">
    <citation type="journal article" date="2019" name="Int. J. Syst. Evol. Microbiol.">
        <title>The Global Catalogue of Microorganisms (GCM) 10K type strain sequencing project: providing services to taxonomists for standard genome sequencing and annotation.</title>
        <authorList>
            <consortium name="The Broad Institute Genomics Platform"/>
            <consortium name="The Broad Institute Genome Sequencing Center for Infectious Disease"/>
            <person name="Wu L."/>
            <person name="Ma J."/>
        </authorList>
    </citation>
    <scope>NUCLEOTIDE SEQUENCE [LARGE SCALE GENOMIC DNA]</scope>
    <source>
        <strain evidence="4">JCM 6886</strain>
    </source>
</reference>